<accession>A0ABS9INJ1</accession>
<evidence type="ECO:0000313" key="4">
    <source>
        <dbReference type="Proteomes" id="UP001200110"/>
    </source>
</evidence>
<keyword evidence="2" id="KW-0472">Membrane</keyword>
<evidence type="ECO:0000256" key="2">
    <source>
        <dbReference type="SAM" id="Phobius"/>
    </source>
</evidence>
<feature type="transmembrane region" description="Helical" evidence="2">
    <location>
        <begin position="21"/>
        <end position="41"/>
    </location>
</feature>
<evidence type="ECO:0000256" key="1">
    <source>
        <dbReference type="SAM" id="MobiDB-lite"/>
    </source>
</evidence>
<sequence>MTDGQQQTRFERLKHIYHTRVRTTTVVLIVLWFALLALYGFTSQHYPPKDAVKPTRTTEQPVDTQAPATESTETTSRTPSTTVESTTESTTEPTDDTEQTTGQTQSTTPLQPRRTAPLPTQLMPELDAPDETTDTTPGSGDGR</sequence>
<feature type="region of interest" description="Disordered" evidence="1">
    <location>
        <begin position="44"/>
        <end position="143"/>
    </location>
</feature>
<protein>
    <submittedName>
        <fullName evidence="3">Uncharacterized protein</fullName>
    </submittedName>
</protein>
<reference evidence="3 4" key="1">
    <citation type="submission" date="2022-01" db="EMBL/GenBank/DDBJ databases">
        <authorList>
            <person name="Huang Y."/>
        </authorList>
    </citation>
    <scope>NUCLEOTIDE SEQUENCE [LARGE SCALE GENOMIC DNA]</scope>
    <source>
        <strain evidence="3 4">HY366</strain>
    </source>
</reference>
<dbReference type="RefSeq" id="WP_236996359.1">
    <property type="nucleotide sequence ID" value="NZ_JAKKOR010000001.1"/>
</dbReference>
<keyword evidence="4" id="KW-1185">Reference proteome</keyword>
<proteinExistence type="predicted"/>
<feature type="compositionally biased region" description="Polar residues" evidence="1">
    <location>
        <begin position="134"/>
        <end position="143"/>
    </location>
</feature>
<feature type="compositionally biased region" description="Low complexity" evidence="1">
    <location>
        <begin position="99"/>
        <end position="109"/>
    </location>
</feature>
<dbReference type="Proteomes" id="UP001200110">
    <property type="component" value="Unassembled WGS sequence"/>
</dbReference>
<organism evidence="3 4">
    <name type="scientific">Gordonia liuliyuniae</name>
    <dbReference type="NCBI Taxonomy" id="2911517"/>
    <lineage>
        <taxon>Bacteria</taxon>
        <taxon>Bacillati</taxon>
        <taxon>Actinomycetota</taxon>
        <taxon>Actinomycetes</taxon>
        <taxon>Mycobacteriales</taxon>
        <taxon>Gordoniaceae</taxon>
        <taxon>Gordonia</taxon>
    </lineage>
</organism>
<keyword evidence="2" id="KW-0812">Transmembrane</keyword>
<keyword evidence="2" id="KW-1133">Transmembrane helix</keyword>
<evidence type="ECO:0000313" key="3">
    <source>
        <dbReference type="EMBL" id="MCF8587133.1"/>
    </source>
</evidence>
<gene>
    <name evidence="3" type="ORF">L5G33_01460</name>
</gene>
<dbReference type="EMBL" id="JAKKOR010000001">
    <property type="protein sequence ID" value="MCF8587133.1"/>
    <property type="molecule type" value="Genomic_DNA"/>
</dbReference>
<name>A0ABS9INJ1_9ACTN</name>
<comment type="caution">
    <text evidence="3">The sequence shown here is derived from an EMBL/GenBank/DDBJ whole genome shotgun (WGS) entry which is preliminary data.</text>
</comment>
<feature type="compositionally biased region" description="Low complexity" evidence="1">
    <location>
        <begin position="64"/>
        <end position="92"/>
    </location>
</feature>